<dbReference type="InterPro" id="IPR039437">
    <property type="entry name" value="FrzH/put_lumazine-bd"/>
</dbReference>
<sequence length="162" mass="18636">MIRTFFILVLIGTYFKTASMSAQNSPLPHPKNELIRLVEQTFAQGALNELDTEQMRKGFHPDFSILIPKGNEIIKLPLDQWIEIVQAYKDSPEKVQSGIRNLHYTIEVLDLTDGTAVVKTEFYRNEQLLITDYLSYIKFGDSWMAVSKVSKEYSINPLHLDL</sequence>
<evidence type="ECO:0008006" key="3">
    <source>
        <dbReference type="Google" id="ProtNLM"/>
    </source>
</evidence>
<dbReference type="RefSeq" id="WP_006263307.1">
    <property type="nucleotide sequence ID" value="NZ_JH590837.1"/>
</dbReference>
<evidence type="ECO:0000313" key="2">
    <source>
        <dbReference type="Proteomes" id="UP000004834"/>
    </source>
</evidence>
<dbReference type="SUPFAM" id="SSF54427">
    <property type="entry name" value="NTF2-like"/>
    <property type="match status" value="1"/>
</dbReference>
<dbReference type="InterPro" id="IPR032710">
    <property type="entry name" value="NTF2-like_dom_sf"/>
</dbReference>
<name>A0AAV3F3V1_9FLAO</name>
<dbReference type="Gene3D" id="3.10.450.50">
    <property type="match status" value="1"/>
</dbReference>
<organism evidence="1 2">
    <name type="scientific">Myroides odoratimimus CIP 101113</name>
    <dbReference type="NCBI Taxonomy" id="883154"/>
    <lineage>
        <taxon>Bacteria</taxon>
        <taxon>Pseudomonadati</taxon>
        <taxon>Bacteroidota</taxon>
        <taxon>Flavobacteriia</taxon>
        <taxon>Flavobacteriales</taxon>
        <taxon>Flavobacteriaceae</taxon>
        <taxon>Myroides</taxon>
    </lineage>
</organism>
<reference evidence="1 2" key="1">
    <citation type="submission" date="2011-11" db="EMBL/GenBank/DDBJ databases">
        <title>The Genome Sequence of Myroides odoratimimus CIP 101113.</title>
        <authorList>
            <person name="Earl A."/>
            <person name="Ward D."/>
            <person name="Feldgarden M."/>
            <person name="Gevers D."/>
            <person name="Huys G."/>
            <person name="Young S.K."/>
            <person name="Zeng Q."/>
            <person name="Gargeya S."/>
            <person name="Fitzgerald M."/>
            <person name="Haas B."/>
            <person name="Abouelleil A."/>
            <person name="Alvarado L."/>
            <person name="Arachchi H.M."/>
            <person name="Berlin A."/>
            <person name="Brown A."/>
            <person name="Chapman S.B."/>
            <person name="Chen Z."/>
            <person name="Dunbar C."/>
            <person name="Freedman E."/>
            <person name="Gearin G."/>
            <person name="Goldberg J."/>
            <person name="Griggs A."/>
            <person name="Gujja S."/>
            <person name="Heiman D."/>
            <person name="Howarth C."/>
            <person name="Larson L."/>
            <person name="Lui A."/>
            <person name="MacDonald P.J.P."/>
            <person name="Montmayeur A."/>
            <person name="Murphy C."/>
            <person name="Neiman D."/>
            <person name="Pearson M."/>
            <person name="Priest M."/>
            <person name="Roberts A."/>
            <person name="Saif S."/>
            <person name="Shea T."/>
            <person name="Shenoy N."/>
            <person name="Sisk P."/>
            <person name="Stolte C."/>
            <person name="Sykes S."/>
            <person name="Wortman J."/>
            <person name="Nusbaum C."/>
            <person name="Birren B."/>
        </authorList>
    </citation>
    <scope>NUCLEOTIDE SEQUENCE [LARGE SCALE GENOMIC DNA]</scope>
    <source>
        <strain evidence="1 2">CIP 101113</strain>
    </source>
</reference>
<protein>
    <recommendedName>
        <fullName evidence="3">Nuclear transport factor 2 family protein</fullName>
    </recommendedName>
</protein>
<evidence type="ECO:0000313" key="1">
    <source>
        <dbReference type="EMBL" id="EHO13045.1"/>
    </source>
</evidence>
<proteinExistence type="predicted"/>
<dbReference type="Pfam" id="PF12893">
    <property type="entry name" value="Lumazine_bd_2"/>
    <property type="match status" value="1"/>
</dbReference>
<comment type="caution">
    <text evidence="1">The sequence shown here is derived from an EMBL/GenBank/DDBJ whole genome shotgun (WGS) entry which is preliminary data.</text>
</comment>
<dbReference type="AlphaFoldDB" id="A0AAV3F3V1"/>
<gene>
    <name evidence="1" type="ORF">HMPREF9715_01452</name>
</gene>
<dbReference type="Proteomes" id="UP000004834">
    <property type="component" value="Unassembled WGS sequence"/>
</dbReference>
<dbReference type="EMBL" id="AGEE01000014">
    <property type="protein sequence ID" value="EHO13045.1"/>
    <property type="molecule type" value="Genomic_DNA"/>
</dbReference>
<accession>A0AAV3F3V1</accession>